<dbReference type="AlphaFoldDB" id="A0AAJ1WZP1"/>
<evidence type="ECO:0000313" key="3">
    <source>
        <dbReference type="Proteomes" id="UP001223420"/>
    </source>
</evidence>
<reference evidence="2" key="1">
    <citation type="submission" date="2023-07" db="EMBL/GenBank/DDBJ databases">
        <title>Genomic Encyclopedia of Type Strains, Phase IV (KMG-IV): sequencing the most valuable type-strain genomes for metagenomic binning, comparative biology and taxonomic classification.</title>
        <authorList>
            <person name="Goeker M."/>
        </authorList>
    </citation>
    <scope>NUCLEOTIDE SEQUENCE</scope>
    <source>
        <strain evidence="2">DSM 19569</strain>
    </source>
</reference>
<gene>
    <name evidence="2" type="ORF">QO001_006166</name>
</gene>
<name>A0AAJ1WZP1_9HYPH</name>
<comment type="caution">
    <text evidence="2">The sequence shown here is derived from an EMBL/GenBank/DDBJ whole genome shotgun (WGS) entry which is preliminary data.</text>
</comment>
<evidence type="ECO:0000313" key="2">
    <source>
        <dbReference type="EMBL" id="MDQ0547210.1"/>
    </source>
</evidence>
<organism evidence="2 3">
    <name type="scientific">Methylobacterium brachiatum</name>
    <dbReference type="NCBI Taxonomy" id="269660"/>
    <lineage>
        <taxon>Bacteria</taxon>
        <taxon>Pseudomonadati</taxon>
        <taxon>Pseudomonadota</taxon>
        <taxon>Alphaproteobacteria</taxon>
        <taxon>Hyphomicrobiales</taxon>
        <taxon>Methylobacteriaceae</taxon>
        <taxon>Methylobacterium</taxon>
    </lineage>
</organism>
<keyword evidence="1" id="KW-0472">Membrane</keyword>
<protein>
    <submittedName>
        <fullName evidence="2">Acyl esterase</fullName>
    </submittedName>
</protein>
<sequence>MDRRDRDAADADWDDEWDAPRRPRRSVFGRGIGLVKLAVFALPVAMLLYGSFADCSARPAAASWLGLVGAGACARSEMIGSVLSMQDNFALLKRLID</sequence>
<accession>A0AAJ1WZP1</accession>
<keyword evidence="1" id="KW-1133">Transmembrane helix</keyword>
<proteinExistence type="predicted"/>
<dbReference type="RefSeq" id="WP_230368117.1">
    <property type="nucleotide sequence ID" value="NZ_JAJALK010000021.1"/>
</dbReference>
<dbReference type="Proteomes" id="UP001223420">
    <property type="component" value="Unassembled WGS sequence"/>
</dbReference>
<keyword evidence="1" id="KW-0812">Transmembrane</keyword>
<feature type="transmembrane region" description="Helical" evidence="1">
    <location>
        <begin position="31"/>
        <end position="52"/>
    </location>
</feature>
<dbReference type="EMBL" id="JAUSWL010000022">
    <property type="protein sequence ID" value="MDQ0547210.1"/>
    <property type="molecule type" value="Genomic_DNA"/>
</dbReference>
<evidence type="ECO:0000256" key="1">
    <source>
        <dbReference type="SAM" id="Phobius"/>
    </source>
</evidence>